<dbReference type="PANTHER" id="PTHR22776">
    <property type="entry name" value="MARVEL-CONTAINING POTENTIAL LIPID RAFT-ASSOCIATED PROTEIN"/>
    <property type="match status" value="1"/>
</dbReference>
<protein>
    <recommendedName>
        <fullName evidence="7">Myelin and lymphocyte protein</fullName>
    </recommendedName>
</protein>
<dbReference type="AlphaFoldDB" id="A0AAD1RGZ4"/>
<feature type="transmembrane region" description="Helical" evidence="9">
    <location>
        <begin position="129"/>
        <end position="153"/>
    </location>
</feature>
<evidence type="ECO:0000256" key="6">
    <source>
        <dbReference type="ARBA" id="ARBA00034721"/>
    </source>
</evidence>
<dbReference type="PANTHER" id="PTHR22776:SF12">
    <property type="entry name" value="MYELIN AND LYMPHOCYTE PROTEIN"/>
    <property type="match status" value="1"/>
</dbReference>
<comment type="similarity">
    <text evidence="6">Belongs to the MAL family.</text>
</comment>
<evidence type="ECO:0000256" key="2">
    <source>
        <dbReference type="ARBA" id="ARBA00022692"/>
    </source>
</evidence>
<evidence type="ECO:0000313" key="11">
    <source>
        <dbReference type="EMBL" id="CAH2253092.1"/>
    </source>
</evidence>
<organism evidence="11 12">
    <name type="scientific">Pelobates cultripes</name>
    <name type="common">Western spadefoot toad</name>
    <dbReference type="NCBI Taxonomy" id="61616"/>
    <lineage>
        <taxon>Eukaryota</taxon>
        <taxon>Metazoa</taxon>
        <taxon>Chordata</taxon>
        <taxon>Craniata</taxon>
        <taxon>Vertebrata</taxon>
        <taxon>Euteleostomi</taxon>
        <taxon>Amphibia</taxon>
        <taxon>Batrachia</taxon>
        <taxon>Anura</taxon>
        <taxon>Pelobatoidea</taxon>
        <taxon>Pelobatidae</taxon>
        <taxon>Pelobates</taxon>
    </lineage>
</organism>
<dbReference type="PRINTS" id="PR01884">
    <property type="entry name" value="MALPROTEIN"/>
</dbReference>
<keyword evidence="3 9" id="KW-1133">Transmembrane helix</keyword>
<keyword evidence="12" id="KW-1185">Reference proteome</keyword>
<proteinExistence type="inferred from homology"/>
<dbReference type="GO" id="GO:0042552">
    <property type="term" value="P:myelination"/>
    <property type="evidence" value="ECO:0007669"/>
    <property type="project" value="TreeGrafter"/>
</dbReference>
<sequence>MAATTPQSLYADVSALPSGLQVFTAFPDVLMIPELILGGLVWILVASARVVDPLSQGWIMFVSVTLFIFTFITIILYAAGVHKGKSLWTTFDAFYHFVSALFYLSAAVLQAYVTVGLSYLNIDFKTYQLNIAAVVFAYFATFVYVTHAVFSLLRWKKS</sequence>
<dbReference type="GO" id="GO:0019911">
    <property type="term" value="F:structural constituent of myelin sheath"/>
    <property type="evidence" value="ECO:0007669"/>
    <property type="project" value="TreeGrafter"/>
</dbReference>
<dbReference type="InterPro" id="IPR013295">
    <property type="entry name" value="MAL"/>
</dbReference>
<gene>
    <name evidence="11" type="ORF">PECUL_23A029704</name>
</gene>
<evidence type="ECO:0000313" key="12">
    <source>
        <dbReference type="Proteomes" id="UP001295444"/>
    </source>
</evidence>
<evidence type="ECO:0000256" key="8">
    <source>
        <dbReference type="PROSITE-ProRule" id="PRU00581"/>
    </source>
</evidence>
<feature type="transmembrane region" description="Helical" evidence="9">
    <location>
        <begin position="30"/>
        <end position="51"/>
    </location>
</feature>
<feature type="transmembrane region" description="Helical" evidence="9">
    <location>
        <begin position="58"/>
        <end position="80"/>
    </location>
</feature>
<keyword evidence="5" id="KW-0449">Lipoprotein</keyword>
<evidence type="ECO:0000256" key="3">
    <source>
        <dbReference type="ARBA" id="ARBA00022989"/>
    </source>
</evidence>
<dbReference type="EMBL" id="OW240913">
    <property type="protein sequence ID" value="CAH2253092.1"/>
    <property type="molecule type" value="Genomic_DNA"/>
</dbReference>
<reference evidence="11" key="1">
    <citation type="submission" date="2022-03" db="EMBL/GenBank/DDBJ databases">
        <authorList>
            <person name="Alioto T."/>
            <person name="Alioto T."/>
            <person name="Gomez Garrido J."/>
        </authorList>
    </citation>
    <scope>NUCLEOTIDE SEQUENCE</scope>
</reference>
<dbReference type="Pfam" id="PF01284">
    <property type="entry name" value="MARVEL"/>
    <property type="match status" value="1"/>
</dbReference>
<keyword evidence="2 8" id="KW-0812">Transmembrane</keyword>
<keyword evidence="4 8" id="KW-0472">Membrane</keyword>
<dbReference type="Proteomes" id="UP001295444">
    <property type="component" value="Chromosome 02"/>
</dbReference>
<evidence type="ECO:0000256" key="4">
    <source>
        <dbReference type="ARBA" id="ARBA00023136"/>
    </source>
</evidence>
<name>A0AAD1RGZ4_PELCU</name>
<accession>A0AAD1RGZ4</accession>
<evidence type="ECO:0000259" key="10">
    <source>
        <dbReference type="PROSITE" id="PS51225"/>
    </source>
</evidence>
<dbReference type="GO" id="GO:0016020">
    <property type="term" value="C:membrane"/>
    <property type="evidence" value="ECO:0007669"/>
    <property type="project" value="UniProtKB-SubCell"/>
</dbReference>
<evidence type="ECO:0000256" key="9">
    <source>
        <dbReference type="SAM" id="Phobius"/>
    </source>
</evidence>
<dbReference type="PROSITE" id="PS51225">
    <property type="entry name" value="MARVEL"/>
    <property type="match status" value="1"/>
</dbReference>
<dbReference type="InterPro" id="IPR008253">
    <property type="entry name" value="Marvel"/>
</dbReference>
<comment type="subcellular location">
    <subcellularLocation>
        <location evidence="1">Membrane</location>
        <topology evidence="1">Multi-pass membrane protein</topology>
    </subcellularLocation>
</comment>
<evidence type="ECO:0000256" key="5">
    <source>
        <dbReference type="ARBA" id="ARBA00023288"/>
    </source>
</evidence>
<dbReference type="InterPro" id="IPR050578">
    <property type="entry name" value="MARVEL-CKLF_proteins"/>
</dbReference>
<evidence type="ECO:0000256" key="1">
    <source>
        <dbReference type="ARBA" id="ARBA00004141"/>
    </source>
</evidence>
<feature type="transmembrane region" description="Helical" evidence="9">
    <location>
        <begin position="100"/>
        <end position="122"/>
    </location>
</feature>
<evidence type="ECO:0000256" key="7">
    <source>
        <dbReference type="ARBA" id="ARBA00039981"/>
    </source>
</evidence>
<feature type="domain" description="MARVEL" evidence="10">
    <location>
        <begin position="22"/>
        <end position="156"/>
    </location>
</feature>